<dbReference type="AlphaFoldDB" id="A0A8I1EAX3"/>
<sequence length="171" mass="18941">MEHPMSQYANYNEITATPEKHLNFLRELNAHVNEGLGSRNSLFEKAAKSIVVDGKPYSQAAHMNKLESHADGWDFDDVPDATKVEIYQLSEAIKAADSTFDLQHYTTGYEYMVDDMKDRGVDISTPVIKSTGGLDLSKAGTPGLDTSADGLDDLFKREHVVKVSHEPIIGR</sequence>
<dbReference type="Proteomes" id="UP000637061">
    <property type="component" value="Unassembled WGS sequence"/>
</dbReference>
<evidence type="ECO:0000313" key="2">
    <source>
        <dbReference type="Proteomes" id="UP000637061"/>
    </source>
</evidence>
<accession>A0A8I1EAX3</accession>
<name>A0A8I1EAX3_PSEPU</name>
<gene>
    <name evidence="1" type="ORF">JEU22_00350</name>
</gene>
<reference evidence="1" key="1">
    <citation type="submission" date="2020-12" db="EMBL/GenBank/DDBJ databases">
        <title>Enhanced detection system for hospital associated transmission using whole genome sequencing surveillance.</title>
        <authorList>
            <person name="Harrison L.H."/>
            <person name="Van Tyne D."/>
            <person name="Marsh J.W."/>
            <person name="Griffith M.P."/>
            <person name="Snyder D.J."/>
            <person name="Cooper V.S."/>
            <person name="Mustapha M."/>
        </authorList>
    </citation>
    <scope>NUCLEOTIDE SEQUENCE</scope>
    <source>
        <strain evidence="1">PSB00042</strain>
    </source>
</reference>
<organism evidence="1 2">
    <name type="scientific">Pseudomonas putida</name>
    <name type="common">Arthrobacter siderocapsulatus</name>
    <dbReference type="NCBI Taxonomy" id="303"/>
    <lineage>
        <taxon>Bacteria</taxon>
        <taxon>Pseudomonadati</taxon>
        <taxon>Pseudomonadota</taxon>
        <taxon>Gammaproteobacteria</taxon>
        <taxon>Pseudomonadales</taxon>
        <taxon>Pseudomonadaceae</taxon>
        <taxon>Pseudomonas</taxon>
    </lineage>
</organism>
<proteinExistence type="predicted"/>
<comment type="caution">
    <text evidence="1">The sequence shown here is derived from an EMBL/GenBank/DDBJ whole genome shotgun (WGS) entry which is preliminary data.</text>
</comment>
<dbReference type="EMBL" id="JAEHTE010000001">
    <property type="protein sequence ID" value="MBI6882380.1"/>
    <property type="molecule type" value="Genomic_DNA"/>
</dbReference>
<protein>
    <submittedName>
        <fullName evidence="1">Uncharacterized protein</fullName>
    </submittedName>
</protein>
<evidence type="ECO:0000313" key="1">
    <source>
        <dbReference type="EMBL" id="MBI6882380.1"/>
    </source>
</evidence>